<reference evidence="2 3" key="1">
    <citation type="submission" date="2020-12" db="EMBL/GenBank/DDBJ databases">
        <title>Halosimplex halophilum sp. nov. and Halosimplex salinum sp. nov., two new members of the genus Halosimplex.</title>
        <authorList>
            <person name="Cui H.L."/>
        </authorList>
    </citation>
    <scope>NUCLEOTIDE SEQUENCE [LARGE SCALE GENOMIC DNA]</scope>
    <source>
        <strain evidence="2 3">YGH94</strain>
    </source>
</reference>
<dbReference type="Gene3D" id="3.90.1200.10">
    <property type="match status" value="1"/>
</dbReference>
<dbReference type="Proteomes" id="UP000595001">
    <property type="component" value="Chromosome"/>
</dbReference>
<evidence type="ECO:0000313" key="3">
    <source>
        <dbReference type="Proteomes" id="UP000595001"/>
    </source>
</evidence>
<dbReference type="KEGG" id="hlt:I7X12_07150"/>
<proteinExistence type="predicted"/>
<sequence length="319" mass="35240">MDERFATALGDAFPDREIAGFADDDPQLNERNGTVPVEFADGERVFCKIAVDGDGGRLDAERAVIEYVDADCDVPVPTVLACDPDAEVPYLVTAPMDGRPLANVKYEADRAGEAAAMRALGRSLAELHDRRFDAHGEITGGGTDGLAVDEKPWIDVFLGGIETIREMAHSERFERYVDDVVAAVEANRETLDAAPATLVHNDPHSANAYRSEAGVGLLDWEFARVGDPARGLHRVREQEFGLFRPDEPDHQLDALREGYRERAGDLPDGYRDRVPIYEAVRLLGASAFFEEKAESADEPPREVAEWMDAEMERRLDAIQ</sequence>
<dbReference type="GO" id="GO:0016740">
    <property type="term" value="F:transferase activity"/>
    <property type="evidence" value="ECO:0007669"/>
    <property type="project" value="UniProtKB-KW"/>
</dbReference>
<name>A0A7T3G161_9EURY</name>
<feature type="domain" description="Aminoglycoside phosphotransferase" evidence="1">
    <location>
        <begin position="43"/>
        <end position="260"/>
    </location>
</feature>
<dbReference type="OrthoDB" id="350437at2157"/>
<protein>
    <submittedName>
        <fullName evidence="2">Phosphotransferase</fullName>
    </submittedName>
</protein>
<dbReference type="InterPro" id="IPR011009">
    <property type="entry name" value="Kinase-like_dom_sf"/>
</dbReference>
<organism evidence="2 3">
    <name type="scientific">Halosimplex litoreum</name>
    <dbReference type="NCBI Taxonomy" id="1198301"/>
    <lineage>
        <taxon>Archaea</taxon>
        <taxon>Methanobacteriati</taxon>
        <taxon>Methanobacteriota</taxon>
        <taxon>Stenosarchaea group</taxon>
        <taxon>Halobacteria</taxon>
        <taxon>Halobacteriales</taxon>
        <taxon>Haloarculaceae</taxon>
        <taxon>Halosimplex</taxon>
    </lineage>
</organism>
<keyword evidence="2" id="KW-0808">Transferase</keyword>
<accession>A0A7T3G161</accession>
<evidence type="ECO:0000313" key="2">
    <source>
        <dbReference type="EMBL" id="QPV64382.1"/>
    </source>
</evidence>
<dbReference type="RefSeq" id="WP_198063154.1">
    <property type="nucleotide sequence ID" value="NZ_CP065856.1"/>
</dbReference>
<dbReference type="EMBL" id="CP065856">
    <property type="protein sequence ID" value="QPV64382.1"/>
    <property type="molecule type" value="Genomic_DNA"/>
</dbReference>
<gene>
    <name evidence="2" type="ORF">I7X12_07150</name>
</gene>
<evidence type="ECO:0000259" key="1">
    <source>
        <dbReference type="Pfam" id="PF01636"/>
    </source>
</evidence>
<dbReference type="InterPro" id="IPR051678">
    <property type="entry name" value="AGP_Transferase"/>
</dbReference>
<dbReference type="SUPFAM" id="SSF56112">
    <property type="entry name" value="Protein kinase-like (PK-like)"/>
    <property type="match status" value="1"/>
</dbReference>
<dbReference type="AlphaFoldDB" id="A0A7T3G161"/>
<dbReference type="InterPro" id="IPR002575">
    <property type="entry name" value="Aminoglycoside_PTrfase"/>
</dbReference>
<dbReference type="Pfam" id="PF01636">
    <property type="entry name" value="APH"/>
    <property type="match status" value="1"/>
</dbReference>
<keyword evidence="3" id="KW-1185">Reference proteome</keyword>
<dbReference type="GeneID" id="60588257"/>
<dbReference type="PANTHER" id="PTHR21310">
    <property type="entry name" value="AMINOGLYCOSIDE PHOSPHOTRANSFERASE-RELATED-RELATED"/>
    <property type="match status" value="1"/>
</dbReference>